<accession>A0A931HEG8</accession>
<dbReference type="Pfam" id="PF04168">
    <property type="entry name" value="Alpha-E"/>
    <property type="match status" value="1"/>
</dbReference>
<dbReference type="EMBL" id="JADZGI010000001">
    <property type="protein sequence ID" value="MBH0113886.1"/>
    <property type="molecule type" value="Genomic_DNA"/>
</dbReference>
<dbReference type="PANTHER" id="PTHR34595">
    <property type="entry name" value="BLR5612 PROTEIN"/>
    <property type="match status" value="1"/>
</dbReference>
<name>A0A931HEG8_9SPHN</name>
<protein>
    <submittedName>
        <fullName evidence="2">Alpha-E domain-containing protein</fullName>
    </submittedName>
</protein>
<keyword evidence="3" id="KW-1185">Reference proteome</keyword>
<gene>
    <name evidence="2" type="ORF">I5E68_13115</name>
</gene>
<dbReference type="InterPro" id="IPR051680">
    <property type="entry name" value="ATP-dep_Glu-Cys_Ligase-2"/>
</dbReference>
<evidence type="ECO:0000313" key="2">
    <source>
        <dbReference type="EMBL" id="MBH0113886.1"/>
    </source>
</evidence>
<dbReference type="InterPro" id="IPR007296">
    <property type="entry name" value="DUF403"/>
</dbReference>
<evidence type="ECO:0000259" key="1">
    <source>
        <dbReference type="Pfam" id="PF04168"/>
    </source>
</evidence>
<feature type="domain" description="DUF403" evidence="1">
    <location>
        <begin position="1"/>
        <end position="312"/>
    </location>
</feature>
<dbReference type="PANTHER" id="PTHR34595:SF7">
    <property type="entry name" value="SLL1039 PROTEIN"/>
    <property type="match status" value="1"/>
</dbReference>
<comment type="caution">
    <text evidence="2">The sequence shown here is derived from an EMBL/GenBank/DDBJ whole genome shotgun (WGS) entry which is preliminary data.</text>
</comment>
<reference evidence="2" key="1">
    <citation type="submission" date="2020-11" db="EMBL/GenBank/DDBJ databases">
        <title>Novosphingobium aureum sp. nov., a marine bacterium isolated from sediment of a salt flat.</title>
        <authorList>
            <person name="Yoo Y."/>
            <person name="Kim J.-J."/>
        </authorList>
    </citation>
    <scope>NUCLEOTIDE SEQUENCE</scope>
    <source>
        <strain evidence="2">YJ-S2-02</strain>
    </source>
</reference>
<organism evidence="2 3">
    <name type="scientific">Novosphingobium aureum</name>
    <dbReference type="NCBI Taxonomy" id="2792964"/>
    <lineage>
        <taxon>Bacteria</taxon>
        <taxon>Pseudomonadati</taxon>
        <taxon>Pseudomonadota</taxon>
        <taxon>Alphaproteobacteria</taxon>
        <taxon>Sphingomonadales</taxon>
        <taxon>Sphingomonadaceae</taxon>
        <taxon>Novosphingobium</taxon>
    </lineage>
</organism>
<dbReference type="AlphaFoldDB" id="A0A931HEG8"/>
<dbReference type="RefSeq" id="WP_197164308.1">
    <property type="nucleotide sequence ID" value="NZ_JADZGI010000001.1"/>
</dbReference>
<sequence>MLGRAANGVYWMARYLERAENTARLLDVGFHLALTSASKDSQYDEWRSVLTTAGLVDEYIEKYGEDFAGPQVFNYVLRDKDNPGSVLCMMENARTNARVVRTSITNSVWEAINEGWLTIKDLLARPVRETGLREALMAIRRTNMLVRGAFENSMLRNEVYNFARIGTFIERADNTARILDVKYYVLLPSTAWVGSNLDNQQWDTLLRSVAGNRAFSWLNAHTMEPREIARFLILDGQFPRSLVFCYEKIRSNMAGLAKEYGGETAAHELLRDTGAALHQTTIEDIFEQGLHEYLQLVISKTIDIGNAIAADYRFTE</sequence>
<evidence type="ECO:0000313" key="3">
    <source>
        <dbReference type="Proteomes" id="UP000617634"/>
    </source>
</evidence>
<proteinExistence type="predicted"/>
<dbReference type="Proteomes" id="UP000617634">
    <property type="component" value="Unassembled WGS sequence"/>
</dbReference>